<comment type="similarity">
    <text evidence="7">Belongs to the RecR family.</text>
</comment>
<comment type="function">
    <text evidence="7">May play a role in DNA repair. It seems to be involved in an RecBC-independent recombinational process of DNA repair. It may act with RecF and RecO.</text>
</comment>
<evidence type="ECO:0000256" key="2">
    <source>
        <dbReference type="ARBA" id="ARBA00022763"/>
    </source>
</evidence>
<dbReference type="InterPro" id="IPR023627">
    <property type="entry name" value="Rcmb_RecR"/>
</dbReference>
<name>A0A1F5EUG6_9BACT</name>
<evidence type="ECO:0000256" key="3">
    <source>
        <dbReference type="ARBA" id="ARBA00022771"/>
    </source>
</evidence>
<dbReference type="InterPro" id="IPR006171">
    <property type="entry name" value="TOPRIM_dom"/>
</dbReference>
<evidence type="ECO:0000313" key="9">
    <source>
        <dbReference type="EMBL" id="OGD70906.1"/>
    </source>
</evidence>
<organism evidence="9 10">
    <name type="scientific">Candidatus Collierbacteria bacterium RIFCSPHIGHO2_02_FULL_49_10</name>
    <dbReference type="NCBI Taxonomy" id="1817723"/>
    <lineage>
        <taxon>Bacteria</taxon>
        <taxon>Candidatus Collieribacteriota</taxon>
    </lineage>
</organism>
<dbReference type="Proteomes" id="UP000177390">
    <property type="component" value="Unassembled WGS sequence"/>
</dbReference>
<evidence type="ECO:0000256" key="7">
    <source>
        <dbReference type="HAMAP-Rule" id="MF_00017"/>
    </source>
</evidence>
<dbReference type="HAMAP" id="MF_00017">
    <property type="entry name" value="RecR"/>
    <property type="match status" value="1"/>
</dbReference>
<dbReference type="GO" id="GO:0003677">
    <property type="term" value="F:DNA binding"/>
    <property type="evidence" value="ECO:0007669"/>
    <property type="project" value="UniProtKB-UniRule"/>
</dbReference>
<feature type="zinc finger region" description="C4-type" evidence="7">
    <location>
        <begin position="57"/>
        <end position="72"/>
    </location>
</feature>
<evidence type="ECO:0000256" key="6">
    <source>
        <dbReference type="ARBA" id="ARBA00023204"/>
    </source>
</evidence>
<evidence type="ECO:0000256" key="4">
    <source>
        <dbReference type="ARBA" id="ARBA00022833"/>
    </source>
</evidence>
<dbReference type="SMART" id="SM00493">
    <property type="entry name" value="TOPRIM"/>
    <property type="match status" value="1"/>
</dbReference>
<protein>
    <recommendedName>
        <fullName evidence="7">Recombination protein RecR</fullName>
    </recommendedName>
</protein>
<dbReference type="NCBIfam" id="TIGR00615">
    <property type="entry name" value="recR"/>
    <property type="match status" value="1"/>
</dbReference>
<reference evidence="9 10" key="1">
    <citation type="journal article" date="2016" name="Nat. Commun.">
        <title>Thousands of microbial genomes shed light on interconnected biogeochemical processes in an aquifer system.</title>
        <authorList>
            <person name="Anantharaman K."/>
            <person name="Brown C.T."/>
            <person name="Hug L.A."/>
            <person name="Sharon I."/>
            <person name="Castelle C.J."/>
            <person name="Probst A.J."/>
            <person name="Thomas B.C."/>
            <person name="Singh A."/>
            <person name="Wilkins M.J."/>
            <person name="Karaoz U."/>
            <person name="Brodie E.L."/>
            <person name="Williams K.H."/>
            <person name="Hubbard S.S."/>
            <person name="Banfield J.F."/>
        </authorList>
    </citation>
    <scope>NUCLEOTIDE SEQUENCE [LARGE SCALE GENOMIC DNA]</scope>
</reference>
<keyword evidence="3 7" id="KW-0863">Zinc-finger</keyword>
<dbReference type="Gene3D" id="3.40.1360.10">
    <property type="match status" value="1"/>
</dbReference>
<dbReference type="InterPro" id="IPR000093">
    <property type="entry name" value="DNA_Rcmb_RecR"/>
</dbReference>
<evidence type="ECO:0000313" key="10">
    <source>
        <dbReference type="Proteomes" id="UP000177390"/>
    </source>
</evidence>
<dbReference type="Pfam" id="PF21176">
    <property type="entry name" value="RecR_HhH"/>
    <property type="match status" value="1"/>
</dbReference>
<dbReference type="InterPro" id="IPR034137">
    <property type="entry name" value="TOPRIM_RecR"/>
</dbReference>
<evidence type="ECO:0000256" key="1">
    <source>
        <dbReference type="ARBA" id="ARBA00022723"/>
    </source>
</evidence>
<dbReference type="PANTHER" id="PTHR30446:SF0">
    <property type="entry name" value="RECOMBINATION PROTEIN RECR"/>
    <property type="match status" value="1"/>
</dbReference>
<sequence>MRSLKPVQKVIDAFESLPGIGPKSAARLAYYLLHVPQERLEKFAASLSRLRLDTKECRGCFNIGESELCPVCEDAHRDRSIICVVEQPLDLLAFERADGYPGVYHVLGGALSPLTNIGPDELHISELLDRLKGSGVKELILATNPSMEGEATAMYITHQISGMRERGVASADLKVTRIGRGLPTGAEVEYADSLTLSRALEGRREI</sequence>
<dbReference type="SUPFAM" id="SSF111304">
    <property type="entry name" value="Recombination protein RecR"/>
    <property type="match status" value="1"/>
</dbReference>
<gene>
    <name evidence="7" type="primary">recR</name>
    <name evidence="9" type="ORF">A3D09_04075</name>
</gene>
<dbReference type="PANTHER" id="PTHR30446">
    <property type="entry name" value="RECOMBINATION PROTEIN RECR"/>
    <property type="match status" value="1"/>
</dbReference>
<dbReference type="GO" id="GO:0006310">
    <property type="term" value="P:DNA recombination"/>
    <property type="evidence" value="ECO:0007669"/>
    <property type="project" value="UniProtKB-UniRule"/>
</dbReference>
<dbReference type="PROSITE" id="PS50880">
    <property type="entry name" value="TOPRIM"/>
    <property type="match status" value="1"/>
</dbReference>
<comment type="caution">
    <text evidence="9">The sequence shown here is derived from an EMBL/GenBank/DDBJ whole genome shotgun (WGS) entry which is preliminary data.</text>
</comment>
<dbReference type="AlphaFoldDB" id="A0A1F5EUG6"/>
<keyword evidence="6 7" id="KW-0234">DNA repair</keyword>
<proteinExistence type="inferred from homology"/>
<accession>A0A1F5EUG6</accession>
<evidence type="ECO:0000259" key="8">
    <source>
        <dbReference type="PROSITE" id="PS50880"/>
    </source>
</evidence>
<keyword evidence="5 7" id="KW-0233">DNA recombination</keyword>
<dbReference type="CDD" id="cd01025">
    <property type="entry name" value="TOPRIM_recR"/>
    <property type="match status" value="1"/>
</dbReference>
<feature type="domain" description="Toprim" evidence="8">
    <location>
        <begin position="80"/>
        <end position="183"/>
    </location>
</feature>
<dbReference type="Gene3D" id="6.10.250.240">
    <property type="match status" value="1"/>
</dbReference>
<keyword evidence="1 7" id="KW-0479">Metal-binding</keyword>
<dbReference type="EMBL" id="MFAH01000039">
    <property type="protein sequence ID" value="OGD70906.1"/>
    <property type="molecule type" value="Genomic_DNA"/>
</dbReference>
<evidence type="ECO:0000256" key="5">
    <source>
        <dbReference type="ARBA" id="ARBA00023172"/>
    </source>
</evidence>
<dbReference type="GO" id="GO:0006281">
    <property type="term" value="P:DNA repair"/>
    <property type="evidence" value="ECO:0007669"/>
    <property type="project" value="UniProtKB-UniRule"/>
</dbReference>
<dbReference type="Pfam" id="PF13662">
    <property type="entry name" value="Toprim_4"/>
    <property type="match status" value="1"/>
</dbReference>
<keyword evidence="2 7" id="KW-0227">DNA damage</keyword>
<keyword evidence="4 7" id="KW-0862">Zinc</keyword>
<dbReference type="Pfam" id="PF21175">
    <property type="entry name" value="RecR_C"/>
    <property type="match status" value="1"/>
</dbReference>
<dbReference type="GO" id="GO:0008270">
    <property type="term" value="F:zinc ion binding"/>
    <property type="evidence" value="ECO:0007669"/>
    <property type="project" value="UniProtKB-KW"/>
</dbReference>
<dbReference type="Gene3D" id="1.10.8.420">
    <property type="entry name" value="RecR Domain 1"/>
    <property type="match status" value="1"/>
</dbReference>